<dbReference type="Pfam" id="PF00001">
    <property type="entry name" value="7tm_1"/>
    <property type="match status" value="1"/>
</dbReference>
<keyword evidence="4 9" id="KW-1133">Transmembrane helix</keyword>
<accession>A0A1D1VL06</accession>
<evidence type="ECO:0000256" key="7">
    <source>
        <dbReference type="ARBA" id="ARBA00023170"/>
    </source>
</evidence>
<feature type="transmembrane region" description="Helical" evidence="9">
    <location>
        <begin position="92"/>
        <end position="117"/>
    </location>
</feature>
<dbReference type="InterPro" id="IPR000276">
    <property type="entry name" value="GPCR_Rhodpsn"/>
</dbReference>
<evidence type="ECO:0000259" key="10">
    <source>
        <dbReference type="PROSITE" id="PS50262"/>
    </source>
</evidence>
<reference evidence="11 12" key="1">
    <citation type="journal article" date="2016" name="Nat. Commun.">
        <title>Extremotolerant tardigrade genome and improved radiotolerance of human cultured cells by tardigrade-unique protein.</title>
        <authorList>
            <person name="Hashimoto T."/>
            <person name="Horikawa D.D."/>
            <person name="Saito Y."/>
            <person name="Kuwahara H."/>
            <person name="Kozuka-Hata H."/>
            <person name="Shin-I T."/>
            <person name="Minakuchi Y."/>
            <person name="Ohishi K."/>
            <person name="Motoyama A."/>
            <person name="Aizu T."/>
            <person name="Enomoto A."/>
            <person name="Kondo K."/>
            <person name="Tanaka S."/>
            <person name="Hara Y."/>
            <person name="Koshikawa S."/>
            <person name="Sagara H."/>
            <person name="Miura T."/>
            <person name="Yokobori S."/>
            <person name="Miyagawa K."/>
            <person name="Suzuki Y."/>
            <person name="Kubo T."/>
            <person name="Oyama M."/>
            <person name="Kohara Y."/>
            <person name="Fujiyama A."/>
            <person name="Arakawa K."/>
            <person name="Katayama T."/>
            <person name="Toyoda A."/>
            <person name="Kunieda T."/>
        </authorList>
    </citation>
    <scope>NUCLEOTIDE SEQUENCE [LARGE SCALE GENOMIC DNA]</scope>
    <source>
        <strain evidence="11 12">YOKOZUNA-1</strain>
    </source>
</reference>
<evidence type="ECO:0000256" key="3">
    <source>
        <dbReference type="ARBA" id="ARBA00022692"/>
    </source>
</evidence>
<feature type="transmembrane region" description="Helical" evidence="9">
    <location>
        <begin position="123"/>
        <end position="146"/>
    </location>
</feature>
<organism evidence="11 12">
    <name type="scientific">Ramazzottius varieornatus</name>
    <name type="common">Water bear</name>
    <name type="synonym">Tardigrade</name>
    <dbReference type="NCBI Taxonomy" id="947166"/>
    <lineage>
        <taxon>Eukaryota</taxon>
        <taxon>Metazoa</taxon>
        <taxon>Ecdysozoa</taxon>
        <taxon>Tardigrada</taxon>
        <taxon>Eutardigrada</taxon>
        <taxon>Parachela</taxon>
        <taxon>Hypsibioidea</taxon>
        <taxon>Ramazzottiidae</taxon>
        <taxon>Ramazzottius</taxon>
    </lineage>
</organism>
<dbReference type="Proteomes" id="UP000186922">
    <property type="component" value="Unassembled WGS sequence"/>
</dbReference>
<evidence type="ECO:0000256" key="1">
    <source>
        <dbReference type="ARBA" id="ARBA00004651"/>
    </source>
</evidence>
<dbReference type="Gene3D" id="1.20.1070.10">
    <property type="entry name" value="Rhodopsin 7-helix transmembrane proteins"/>
    <property type="match status" value="1"/>
</dbReference>
<dbReference type="OrthoDB" id="5951059at2759"/>
<feature type="domain" description="G-protein coupled receptors family 1 profile" evidence="10">
    <location>
        <begin position="1"/>
        <end position="143"/>
    </location>
</feature>
<keyword evidence="12" id="KW-1185">Reference proteome</keyword>
<dbReference type="SUPFAM" id="SSF81321">
    <property type="entry name" value="Family A G protein-coupled receptor-like"/>
    <property type="match status" value="1"/>
</dbReference>
<evidence type="ECO:0000313" key="12">
    <source>
        <dbReference type="Proteomes" id="UP000186922"/>
    </source>
</evidence>
<keyword evidence="5" id="KW-0297">G-protein coupled receptor</keyword>
<dbReference type="GO" id="GO:0005886">
    <property type="term" value="C:plasma membrane"/>
    <property type="evidence" value="ECO:0007669"/>
    <property type="project" value="UniProtKB-SubCell"/>
</dbReference>
<dbReference type="InterPro" id="IPR017452">
    <property type="entry name" value="GPCR_Rhodpsn_7TM"/>
</dbReference>
<keyword evidence="7" id="KW-0675">Receptor</keyword>
<dbReference type="AlphaFoldDB" id="A0A1D1VL06"/>
<evidence type="ECO:0000256" key="9">
    <source>
        <dbReference type="SAM" id="Phobius"/>
    </source>
</evidence>
<comment type="caution">
    <text evidence="11">The sequence shown here is derived from an EMBL/GenBank/DDBJ whole genome shotgun (WGS) entry which is preliminary data.</text>
</comment>
<dbReference type="PRINTS" id="PR00237">
    <property type="entry name" value="GPCRRHODOPSN"/>
</dbReference>
<evidence type="ECO:0000256" key="4">
    <source>
        <dbReference type="ARBA" id="ARBA00022989"/>
    </source>
</evidence>
<keyword evidence="6 9" id="KW-0472">Membrane</keyword>
<evidence type="ECO:0000256" key="6">
    <source>
        <dbReference type="ARBA" id="ARBA00023136"/>
    </source>
</evidence>
<dbReference type="EMBL" id="BDGG01000008">
    <property type="protein sequence ID" value="GAV02297.1"/>
    <property type="molecule type" value="Genomic_DNA"/>
</dbReference>
<proteinExistence type="predicted"/>
<keyword evidence="2" id="KW-1003">Cell membrane</keyword>
<dbReference type="STRING" id="947166.A0A1D1VL06"/>
<evidence type="ECO:0000256" key="2">
    <source>
        <dbReference type="ARBA" id="ARBA00022475"/>
    </source>
</evidence>
<comment type="subcellular location">
    <subcellularLocation>
        <location evidence="1">Cell membrane</location>
        <topology evidence="1">Multi-pass membrane protein</topology>
    </subcellularLocation>
</comment>
<name>A0A1D1VL06_RAMVA</name>
<sequence length="218" mass="24840">MMIAYVNILVLVRKILRTERHLTAVPSAPRGFDGNGSSVHMSLLNGKQVYPRPNNALTLQRSASAKSQDYAYRAPSSKKSSMESRELKAIRTLTAIVFAFLISWLPFFVVALIRPFYPGVPKWISGLTYWAGLSNSAINPILYSVFNADFRRPFAELLRCRCWSLRKTMRAESYESQFGDTTRASFRSRTSPKTDRNIHNEAIFFKTRSDSTVQENEL</sequence>
<keyword evidence="3 9" id="KW-0812">Transmembrane</keyword>
<gene>
    <name evidence="11" type="primary">RvY_12885</name>
    <name evidence="11" type="synonym">RvY_12885.2</name>
    <name evidence="11" type="ORF">RvY_12885-2</name>
</gene>
<protein>
    <recommendedName>
        <fullName evidence="10">G-protein coupled receptors family 1 profile domain-containing protein</fullName>
    </recommendedName>
</protein>
<dbReference type="PROSITE" id="PS50262">
    <property type="entry name" value="G_PROTEIN_RECEP_F1_2"/>
    <property type="match status" value="1"/>
</dbReference>
<dbReference type="PANTHER" id="PTHR24248">
    <property type="entry name" value="ADRENERGIC RECEPTOR-RELATED G-PROTEIN COUPLED RECEPTOR"/>
    <property type="match status" value="1"/>
</dbReference>
<evidence type="ECO:0000256" key="5">
    <source>
        <dbReference type="ARBA" id="ARBA00023040"/>
    </source>
</evidence>
<evidence type="ECO:0000256" key="8">
    <source>
        <dbReference type="ARBA" id="ARBA00023224"/>
    </source>
</evidence>
<keyword evidence="8" id="KW-0807">Transducer</keyword>
<dbReference type="GO" id="GO:0004930">
    <property type="term" value="F:G protein-coupled receptor activity"/>
    <property type="evidence" value="ECO:0007669"/>
    <property type="project" value="UniProtKB-KW"/>
</dbReference>
<evidence type="ECO:0000313" key="11">
    <source>
        <dbReference type="EMBL" id="GAV02297.1"/>
    </source>
</evidence>